<comment type="caution">
    <text evidence="1">The sequence shown here is derived from an EMBL/GenBank/DDBJ whole genome shotgun (WGS) entry which is preliminary data.</text>
</comment>
<sequence length="270" mass="27650">MAAGDGDRPGNSGRQAAGSAVVFLSACGGAGLSTCLALCAKTLAGRGHACAIVDADRAAGGMDVLLGLESDPGLRLSELEAPLGRMDPGALEHELPKWEGMAVLSSDPWTGPAPQAWDLDAALRALEEGAELVLVDGADGRGLDELESLAGQPRLVLAEMTVLGLARTRALLARLGADPVVGGHADGRTLLVGLVPRGMRRPPPVDRAEAEGFLGRPLAAVFRPDGGLAASIMNGLGVDRIPRSYRKPLEGLADRIEEAAGLEPVGKGRA</sequence>
<dbReference type="InterPro" id="IPR027417">
    <property type="entry name" value="P-loop_NTPase"/>
</dbReference>
<accession>A0A366KCI6</accession>
<dbReference type="SUPFAM" id="SSF52540">
    <property type="entry name" value="P-loop containing nucleoside triphosphate hydrolases"/>
    <property type="match status" value="1"/>
</dbReference>
<evidence type="ECO:0000313" key="1">
    <source>
        <dbReference type="EMBL" id="RBP99440.1"/>
    </source>
</evidence>
<evidence type="ECO:0000313" key="2">
    <source>
        <dbReference type="Proteomes" id="UP000252345"/>
    </source>
</evidence>
<proteinExistence type="predicted"/>
<dbReference type="Proteomes" id="UP000252345">
    <property type="component" value="Unassembled WGS sequence"/>
</dbReference>
<protein>
    <recommendedName>
        <fullName evidence="3">Cobalamin biosynthesis protein CobQ</fullName>
    </recommendedName>
</protein>
<evidence type="ECO:0008006" key="3">
    <source>
        <dbReference type="Google" id="ProtNLM"/>
    </source>
</evidence>
<dbReference type="AlphaFoldDB" id="A0A366KCI6"/>
<dbReference type="EMBL" id="PDCH01000005">
    <property type="protein sequence ID" value="RBP99440.1"/>
    <property type="molecule type" value="Genomic_DNA"/>
</dbReference>
<reference evidence="1 2" key="1">
    <citation type="submission" date="2017-10" db="EMBL/GenBank/DDBJ databases">
        <title>Bifidobacterium xylocopum sp. nov. and Bifidobacterium aemilianum sp. nov., from the carpenter bee (Xylocopa violacea) digestive tract.</title>
        <authorList>
            <person name="Alberoni D."/>
            <person name="Baffoni L."/>
            <person name="Di Gioia D."/>
            <person name="Gaggia F."/>
            <person name="Biavati B."/>
        </authorList>
    </citation>
    <scope>NUCLEOTIDE SEQUENCE [LARGE SCALE GENOMIC DNA]</scope>
    <source>
        <strain evidence="1 2">XV2</strain>
    </source>
</reference>
<gene>
    <name evidence="1" type="ORF">CRD59_03455</name>
</gene>
<organism evidence="1 2">
    <name type="scientific">Bifidobacterium xylocopae</name>
    <dbReference type="NCBI Taxonomy" id="2493119"/>
    <lineage>
        <taxon>Bacteria</taxon>
        <taxon>Bacillati</taxon>
        <taxon>Actinomycetota</taxon>
        <taxon>Actinomycetes</taxon>
        <taxon>Bifidobacteriales</taxon>
        <taxon>Bifidobacteriaceae</taxon>
        <taxon>Bifidobacterium</taxon>
    </lineage>
</organism>
<dbReference type="Gene3D" id="3.40.50.300">
    <property type="entry name" value="P-loop containing nucleotide triphosphate hydrolases"/>
    <property type="match status" value="1"/>
</dbReference>
<name>A0A366KCI6_9BIFI</name>
<keyword evidence="2" id="KW-1185">Reference proteome</keyword>